<evidence type="ECO:0000256" key="1">
    <source>
        <dbReference type="ARBA" id="ARBA00004389"/>
    </source>
</evidence>
<evidence type="ECO:0000313" key="11">
    <source>
        <dbReference type="EMBL" id="CAH3189676.1"/>
    </source>
</evidence>
<accession>A0ABN8SDA0</accession>
<evidence type="ECO:0000256" key="10">
    <source>
        <dbReference type="RuleBase" id="RU366056"/>
    </source>
</evidence>
<evidence type="ECO:0000256" key="8">
    <source>
        <dbReference type="ARBA" id="ARBA00023136"/>
    </source>
</evidence>
<comment type="caution">
    <text evidence="11">The sequence shown here is derived from an EMBL/GenBank/DDBJ whole genome shotgun (WGS) entry which is preliminary data.</text>
</comment>
<evidence type="ECO:0000256" key="9">
    <source>
        <dbReference type="ARBA" id="ARBA00023180"/>
    </source>
</evidence>
<keyword evidence="8" id="KW-0472">Membrane</keyword>
<evidence type="ECO:0000256" key="3">
    <source>
        <dbReference type="ARBA" id="ARBA00010345"/>
    </source>
</evidence>
<feature type="signal peptide" evidence="10">
    <location>
        <begin position="1"/>
        <end position="32"/>
    </location>
</feature>
<keyword evidence="12" id="KW-1185">Reference proteome</keyword>
<keyword evidence="9" id="KW-0325">Glycoprotein</keyword>
<evidence type="ECO:0000256" key="4">
    <source>
        <dbReference type="ARBA" id="ARBA00022502"/>
    </source>
</evidence>
<comment type="function">
    <text evidence="10">Stabilizing subunit of the glycosylphosphatidylinositol-mannosyltransferase I complex which catalyzes the transfer of the first mannose, via an alpha-1,4 bond from a dolichol-phosphate-mannose (Dol-P-Man) to the glucosaminyl acyl phosphatidylinositol (GlcN-(acyl)PI) intermediate to generate alpha-D-Man-(1-&gt;4)-alpha-D-GlcN-(1-&gt;6)-(1-radyl,2-acyl-sn-glycero-3-phospho)-2-acyl-inositol and participates in the sixth step of the glycosylphosphatidylinositol-anchor biosynthesis. Probably acts by stabilizing the mannosyltransferase PIGM.</text>
</comment>
<dbReference type="EMBL" id="CALNXK010000751">
    <property type="protein sequence ID" value="CAH3189676.1"/>
    <property type="molecule type" value="Genomic_DNA"/>
</dbReference>
<dbReference type="PANTHER" id="PTHR28650:SF1">
    <property type="entry name" value="PHOSPHATIDYLINOSITOL-GLYCAN BIOSYNTHESIS CLASS X PROTEIN"/>
    <property type="match status" value="1"/>
</dbReference>
<sequence>MSLKFDCSRVRKTNLIVIFCTLLLVCFKFCLSYEEKKGSCGNVVVQRGRNKPGFHRDLTTYVKWTVSGSSHSDLQDCQLLLVEYFPSGVYVDPDQIKNEEEFGGPEVLITEAINTEVMAHHSSPHKVFLFPKAVVNSRLGSINVNISIPIHLRYHKAAKKEKFVPVSLSPPTILGKCNHGMDNFATHCASEMIKAPCNARKSSRYCNWITLTQVNEENLLVFQVPVGQTEHALLITILTVFSAIAESSLLVWNSSLSSC</sequence>
<protein>
    <recommendedName>
        <fullName evidence="10">Phosphatidylinositol-glycan biosynthesis class X protein</fullName>
    </recommendedName>
</protein>
<proteinExistence type="inferred from homology"/>
<dbReference type="Pfam" id="PF08320">
    <property type="entry name" value="PIG-X"/>
    <property type="match status" value="1"/>
</dbReference>
<reference evidence="11 12" key="1">
    <citation type="submission" date="2022-05" db="EMBL/GenBank/DDBJ databases">
        <authorList>
            <consortium name="Genoscope - CEA"/>
            <person name="William W."/>
        </authorList>
    </citation>
    <scope>NUCLEOTIDE SEQUENCE [LARGE SCALE GENOMIC DNA]</scope>
</reference>
<comment type="subcellular location">
    <subcellularLocation>
        <location evidence="1 10">Endoplasmic reticulum membrane</location>
        <topology evidence="1 10">Single-pass membrane protein</topology>
    </subcellularLocation>
</comment>
<evidence type="ECO:0000256" key="5">
    <source>
        <dbReference type="ARBA" id="ARBA00022692"/>
    </source>
</evidence>
<name>A0ABN8SDA0_9CNID</name>
<organism evidence="11 12">
    <name type="scientific">Porites lobata</name>
    <dbReference type="NCBI Taxonomy" id="104759"/>
    <lineage>
        <taxon>Eukaryota</taxon>
        <taxon>Metazoa</taxon>
        <taxon>Cnidaria</taxon>
        <taxon>Anthozoa</taxon>
        <taxon>Hexacorallia</taxon>
        <taxon>Scleractinia</taxon>
        <taxon>Fungiina</taxon>
        <taxon>Poritidae</taxon>
        <taxon>Porites</taxon>
    </lineage>
</organism>
<comment type="pathway">
    <text evidence="2 10">Glycolipid biosynthesis; glycosylphosphatidylinositol-anchor biosynthesis.</text>
</comment>
<keyword evidence="6 10" id="KW-0256">Endoplasmic reticulum</keyword>
<keyword evidence="7" id="KW-1133">Transmembrane helix</keyword>
<dbReference type="InterPro" id="IPR013233">
    <property type="entry name" value="PIG-X/PBN1"/>
</dbReference>
<dbReference type="PANTHER" id="PTHR28650">
    <property type="entry name" value="PHOSPHATIDYLINOSITOL-GLYCAN BIOSYNTHESIS CLASS X PROTEIN"/>
    <property type="match status" value="1"/>
</dbReference>
<evidence type="ECO:0000256" key="6">
    <source>
        <dbReference type="ARBA" id="ARBA00022824"/>
    </source>
</evidence>
<keyword evidence="5" id="KW-0812">Transmembrane</keyword>
<gene>
    <name evidence="11" type="ORF">PLOB_00044462</name>
</gene>
<feature type="chain" id="PRO_5044972288" description="Phosphatidylinositol-glycan biosynthesis class X protein" evidence="10">
    <location>
        <begin position="33"/>
        <end position="259"/>
    </location>
</feature>
<comment type="similarity">
    <text evidence="3 10">Belongs to the PIGX family.</text>
</comment>
<keyword evidence="4 10" id="KW-0337">GPI-anchor biosynthesis</keyword>
<evidence type="ECO:0000313" key="12">
    <source>
        <dbReference type="Proteomes" id="UP001159405"/>
    </source>
</evidence>
<dbReference type="Proteomes" id="UP001159405">
    <property type="component" value="Unassembled WGS sequence"/>
</dbReference>
<keyword evidence="10" id="KW-0732">Signal</keyword>
<evidence type="ECO:0000256" key="2">
    <source>
        <dbReference type="ARBA" id="ARBA00004687"/>
    </source>
</evidence>
<evidence type="ECO:0000256" key="7">
    <source>
        <dbReference type="ARBA" id="ARBA00022989"/>
    </source>
</evidence>
<dbReference type="InterPro" id="IPR040039">
    <property type="entry name" value="PIGX"/>
</dbReference>